<keyword evidence="2" id="KW-0436">Ligase</keyword>
<evidence type="ECO:0000256" key="3">
    <source>
        <dbReference type="ARBA" id="ARBA00022741"/>
    </source>
</evidence>
<dbReference type="RefSeq" id="WP_378252431.1">
    <property type="nucleotide sequence ID" value="NZ_JBHSIT010000001.1"/>
</dbReference>
<dbReference type="PROSITE" id="PS00455">
    <property type="entry name" value="AMP_BINDING"/>
    <property type="match status" value="1"/>
</dbReference>
<keyword evidence="8" id="KW-1185">Reference proteome</keyword>
<feature type="domain" description="AMP-binding enzyme C-terminal" evidence="6">
    <location>
        <begin position="420"/>
        <end position="495"/>
    </location>
</feature>
<dbReference type="InterPro" id="IPR020845">
    <property type="entry name" value="AMP-binding_CS"/>
</dbReference>
<dbReference type="Pfam" id="PF00501">
    <property type="entry name" value="AMP-binding"/>
    <property type="match status" value="1"/>
</dbReference>
<evidence type="ECO:0000313" key="8">
    <source>
        <dbReference type="Proteomes" id="UP001595872"/>
    </source>
</evidence>
<evidence type="ECO:0000313" key="7">
    <source>
        <dbReference type="EMBL" id="MFC4906749.1"/>
    </source>
</evidence>
<evidence type="ECO:0000259" key="5">
    <source>
        <dbReference type="Pfam" id="PF00501"/>
    </source>
</evidence>
<dbReference type="Proteomes" id="UP001595872">
    <property type="component" value="Unassembled WGS sequence"/>
</dbReference>
<dbReference type="InterPro" id="IPR000873">
    <property type="entry name" value="AMP-dep_synth/lig_dom"/>
</dbReference>
<name>A0ABV9TSZ4_9ACTN</name>
<evidence type="ECO:0000256" key="1">
    <source>
        <dbReference type="ARBA" id="ARBA00006432"/>
    </source>
</evidence>
<dbReference type="SUPFAM" id="SSF56801">
    <property type="entry name" value="Acetyl-CoA synthetase-like"/>
    <property type="match status" value="1"/>
</dbReference>
<reference evidence="8" key="1">
    <citation type="journal article" date="2019" name="Int. J. Syst. Evol. Microbiol.">
        <title>The Global Catalogue of Microorganisms (GCM) 10K type strain sequencing project: providing services to taxonomists for standard genome sequencing and annotation.</title>
        <authorList>
            <consortium name="The Broad Institute Genomics Platform"/>
            <consortium name="The Broad Institute Genome Sequencing Center for Infectious Disease"/>
            <person name="Wu L."/>
            <person name="Ma J."/>
        </authorList>
    </citation>
    <scope>NUCLEOTIDE SEQUENCE [LARGE SCALE GENOMIC DNA]</scope>
    <source>
        <strain evidence="8">KLKA75</strain>
    </source>
</reference>
<keyword evidence="3" id="KW-0547">Nucleotide-binding</keyword>
<sequence length="548" mass="58629">MPHATFAATLLARSGDPRPGLLFEDEAHSWAEVVRAARARAALAPELCAVPSGRPRHLGVLLENVPEYVYWIGAAALSGSTLVGVNPTRRGAGLAADIRHTDCDAILTDAAHAPLLDGLDLGIPVHRVDSDAYRAMLPADPPEDDPDVAPSDRLLLLFTSGSTGAPKAVVCGQGRLADIGSSASNLGIGPDSVTYVAMPLFHGNAVMANLAMATHEGATVALRRKFSASGFLPDVRRYGVTYFNYVGRALAYILATPERPDDADNTLRSAFGTEASAQDMARFGERFGCRIIEGYGSSEGAISINKTPDTPPDALGLPRPGIEVAIMAPDTGAECPPARFAPDGGLLNPGEAIGEIVGLNVAKAFEGYYNNPEADAERLRGGLYWSGDLGYRDADGYFYFAGRGADRLRVDSENFAAAPVERVLARWDPVVMCAVYPVPDPRTGDQVMAALELDGRPFDPEGFAAFLAAQPDLGTKWAPRFVRVVEAMPLTATGKLDKRPLRRDRWTAGDIWWRPGRDLAYEPLDPAKAEAIRAEFARNGRSHVLTTL</sequence>
<dbReference type="InterPro" id="IPR045851">
    <property type="entry name" value="AMP-bd_C_sf"/>
</dbReference>
<dbReference type="PANTHER" id="PTHR43107">
    <property type="entry name" value="LONG-CHAIN FATTY ACID TRANSPORT PROTEIN"/>
    <property type="match status" value="1"/>
</dbReference>
<dbReference type="Gene3D" id="3.30.300.30">
    <property type="match status" value="1"/>
</dbReference>
<accession>A0ABV9TSZ4</accession>
<gene>
    <name evidence="7" type="ORF">ACFPCY_05425</name>
</gene>
<proteinExistence type="inferred from homology"/>
<evidence type="ECO:0000256" key="4">
    <source>
        <dbReference type="ARBA" id="ARBA00022840"/>
    </source>
</evidence>
<dbReference type="Gene3D" id="3.40.50.12780">
    <property type="entry name" value="N-terminal domain of ligase-like"/>
    <property type="match status" value="1"/>
</dbReference>
<keyword evidence="4" id="KW-0067">ATP-binding</keyword>
<organism evidence="7 8">
    <name type="scientific">Actinomadura gamaensis</name>
    <dbReference type="NCBI Taxonomy" id="1763541"/>
    <lineage>
        <taxon>Bacteria</taxon>
        <taxon>Bacillati</taxon>
        <taxon>Actinomycetota</taxon>
        <taxon>Actinomycetes</taxon>
        <taxon>Streptosporangiales</taxon>
        <taxon>Thermomonosporaceae</taxon>
        <taxon>Actinomadura</taxon>
    </lineage>
</organism>
<dbReference type="InterPro" id="IPR042099">
    <property type="entry name" value="ANL_N_sf"/>
</dbReference>
<evidence type="ECO:0000259" key="6">
    <source>
        <dbReference type="Pfam" id="PF13193"/>
    </source>
</evidence>
<feature type="domain" description="AMP-dependent synthetase/ligase" evidence="5">
    <location>
        <begin position="22"/>
        <end position="357"/>
    </location>
</feature>
<dbReference type="EMBL" id="JBHSIT010000001">
    <property type="protein sequence ID" value="MFC4906749.1"/>
    <property type="molecule type" value="Genomic_DNA"/>
</dbReference>
<dbReference type="Pfam" id="PF13193">
    <property type="entry name" value="AMP-binding_C"/>
    <property type="match status" value="1"/>
</dbReference>
<dbReference type="InterPro" id="IPR025110">
    <property type="entry name" value="AMP-bd_C"/>
</dbReference>
<comment type="caution">
    <text evidence="7">The sequence shown here is derived from an EMBL/GenBank/DDBJ whole genome shotgun (WGS) entry which is preliminary data.</text>
</comment>
<evidence type="ECO:0000256" key="2">
    <source>
        <dbReference type="ARBA" id="ARBA00022598"/>
    </source>
</evidence>
<protein>
    <submittedName>
        <fullName evidence="7">AMP-binding protein</fullName>
    </submittedName>
</protein>
<comment type="similarity">
    <text evidence="1">Belongs to the ATP-dependent AMP-binding enzyme family.</text>
</comment>
<dbReference type="PANTHER" id="PTHR43107:SF15">
    <property type="entry name" value="FATTY ACID TRANSPORT PROTEIN 3, ISOFORM A"/>
    <property type="match status" value="1"/>
</dbReference>